<organism evidence="2 3">
    <name type="scientific">Sphagnum jensenii</name>
    <dbReference type="NCBI Taxonomy" id="128206"/>
    <lineage>
        <taxon>Eukaryota</taxon>
        <taxon>Viridiplantae</taxon>
        <taxon>Streptophyta</taxon>
        <taxon>Embryophyta</taxon>
        <taxon>Bryophyta</taxon>
        <taxon>Sphagnophytina</taxon>
        <taxon>Sphagnopsida</taxon>
        <taxon>Sphagnales</taxon>
        <taxon>Sphagnaceae</taxon>
        <taxon>Sphagnum</taxon>
    </lineage>
</organism>
<feature type="compositionally biased region" description="Low complexity" evidence="1">
    <location>
        <begin position="877"/>
        <end position="886"/>
    </location>
</feature>
<sequence length="1357" mass="146276">MDKQSLLALFSGAANSGWSLEEDVQLRKWLEDFAEELKRRTETVARDVQQLVEQTSVVELNLLNTMNSLQVLSATQFIENRVSEEDETSEANRKEPQISKQRAEDYEGDILPRYKEAVLTAWSAFEGLGGRKVKRLSAAERQISYARNEMENVQQHWKLPFIIGTEEFARDSECGLADFTFVGAYSRSGTPESDSDTERDEAQMAAEMVGTGILSEGEWSAIESEGSAHQGGVLEPAVSAALDFRAMLEAALRGPSLPYEDGMLPSQENPYGQYSYVDNAPTFSANKRTSNSPRTRSESGENKTDWDLPGEAGQVLPYPDPHTDGSHLENYMSYQTPDLDLKISGETDLGDSILKTPQDEPSSPPAYAPAYDDLSKLAALVNSTVSKAHQQDPGPSTLPNQSSIHSGSSQQEWVSRSLLRPQAPPSSRNVSQASKSISAQITSMPSLSLGLFDHDSSHSQSISVQYQSQSGPMGDLAPIPTIPDELYQASHIAKSLFQEQPSSSDSGVSKSAQMETAPAKQSSQMSMEEDLTGGRLVTSSNQKGAFARSNMMDRQGSLIKQNGSSTSKASFLPRPRTERTLPFKGGLFDEDDESEDEAVNVFGQRNTVGKQKLVSNLYQRESMQHPTSSSHSSMDKKGLFDDVDESQPGHGSVPALNAGEFEPYVTRDPLSSSPVVQGGHESPPRSQETVSDFADGQANIMLPREIALESETHMAPEQLSAPSRNLSSFEYSKRIDMARTLAKAASLRGVMLQGGRPPSPPTRSRDSSSVFNEMGANSQHNRYGEGRGAVEDLQQDVNMGSLSASGSVAQSLVSPGEFPPDANQIPKLVGEGLIASQTTVGEKYVKEGLEGSHSHLLVAAVTANRAPIDSDLDDDTSISWSNSGSEGPEEGSDESLSKRAGGQISTLRIPTDIRDGDAQQQSDLSGGAASVEEDLVPPADNSGTNYTRDSGSEVALPEKKVQGLLSKDTRSSNLISASTGPGTSPVIPPQESRAFSPTNTNRGPSLDHFLGSSISASARASSAQSFQNIDEDLAQIHKPSSYHEGGHDIEDSSHNEMEPSDINSSLGSINSGYSNSASVGSRILFQGGGKVDKVLTPVESTPTIAARRFKSLFEDDDDEEEIFLPHLQPSRTLKGTVTDVREGKVQDLASSESMYRGGHRSLGNPLHTSRNTMVERVARRPMIIDSQVQAASLENFDEKPINPLGPDVSPQFQELMKRETLPFASNQQKSGQGISLLTSTTEDIKTRYMISTDLKKSESLSSAASAVQVPSKPTAALFFGDDNDEGEDALFGPLGGQSSKRTEHKSASLLGIEGSSRSEDFMKSPIILGSVPSSSSTTVFGKALRRSLFDDAGNHPS</sequence>
<feature type="region of interest" description="Disordered" evidence="1">
    <location>
        <begin position="558"/>
        <end position="696"/>
    </location>
</feature>
<feature type="compositionally biased region" description="Polar residues" evidence="1">
    <location>
        <begin position="558"/>
        <end position="569"/>
    </location>
</feature>
<name>A0ABP1B364_9BRYO</name>
<feature type="region of interest" description="Disordered" evidence="1">
    <location>
        <begin position="82"/>
        <end position="104"/>
    </location>
</feature>
<keyword evidence="3" id="KW-1185">Reference proteome</keyword>
<proteinExistence type="predicted"/>
<evidence type="ECO:0000256" key="1">
    <source>
        <dbReference type="SAM" id="MobiDB-lite"/>
    </source>
</evidence>
<gene>
    <name evidence="2" type="ORF">CSSPJE1EN2_LOCUS12156</name>
</gene>
<dbReference type="Proteomes" id="UP001497522">
    <property type="component" value="Chromosome 19"/>
</dbReference>
<feature type="region of interest" description="Disordered" evidence="1">
    <location>
        <begin position="385"/>
        <end position="437"/>
    </location>
</feature>
<feature type="compositionally biased region" description="Polar residues" evidence="1">
    <location>
        <begin position="993"/>
        <end position="1003"/>
    </location>
</feature>
<feature type="region of interest" description="Disordered" evidence="1">
    <location>
        <begin position="751"/>
        <end position="784"/>
    </location>
</feature>
<evidence type="ECO:0000313" key="2">
    <source>
        <dbReference type="EMBL" id="CAK9869398.1"/>
    </source>
</evidence>
<feature type="compositionally biased region" description="Polar residues" evidence="1">
    <location>
        <begin position="971"/>
        <end position="982"/>
    </location>
</feature>
<feature type="region of interest" description="Disordered" evidence="1">
    <location>
        <begin position="1287"/>
        <end position="1306"/>
    </location>
</feature>
<dbReference type="EMBL" id="OZ023720">
    <property type="protein sequence ID" value="CAK9869398.1"/>
    <property type="molecule type" value="Genomic_DNA"/>
</dbReference>
<accession>A0ABP1B364</accession>
<reference evidence="2" key="1">
    <citation type="submission" date="2024-03" db="EMBL/GenBank/DDBJ databases">
        <authorList>
            <consortium name="ELIXIR-Norway"/>
            <consortium name="Elixir Norway"/>
        </authorList>
    </citation>
    <scope>NUCLEOTIDE SEQUENCE</scope>
</reference>
<feature type="region of interest" description="Disordered" evidence="1">
    <location>
        <begin position="868"/>
        <end position="1010"/>
    </location>
</feature>
<feature type="compositionally biased region" description="Polar residues" evidence="1">
    <location>
        <begin position="385"/>
        <end position="414"/>
    </location>
</feature>
<feature type="compositionally biased region" description="Polar residues" evidence="1">
    <location>
        <begin position="498"/>
        <end position="526"/>
    </location>
</feature>
<feature type="compositionally biased region" description="Basic and acidic residues" evidence="1">
    <location>
        <begin position="295"/>
        <end position="306"/>
    </location>
</feature>
<evidence type="ECO:0000313" key="3">
    <source>
        <dbReference type="Proteomes" id="UP001497522"/>
    </source>
</evidence>
<feature type="compositionally biased region" description="Acidic residues" evidence="1">
    <location>
        <begin position="588"/>
        <end position="598"/>
    </location>
</feature>
<feature type="region of interest" description="Disordered" evidence="1">
    <location>
        <begin position="278"/>
        <end position="370"/>
    </location>
</feature>
<feature type="region of interest" description="Disordered" evidence="1">
    <location>
        <begin position="1038"/>
        <end position="1061"/>
    </location>
</feature>
<protein>
    <submittedName>
        <fullName evidence="2">Uncharacterized protein</fullName>
    </submittedName>
</protein>
<feature type="region of interest" description="Disordered" evidence="1">
    <location>
        <begin position="498"/>
        <end position="540"/>
    </location>
</feature>
<feature type="compositionally biased region" description="Polar residues" evidence="1">
    <location>
        <begin position="603"/>
        <end position="627"/>
    </location>
</feature>
<feature type="compositionally biased region" description="Basic and acidic residues" evidence="1">
    <location>
        <begin position="1044"/>
        <end position="1057"/>
    </location>
</feature>
<feature type="compositionally biased region" description="Polar residues" evidence="1">
    <location>
        <begin position="281"/>
        <end position="294"/>
    </location>
</feature>
<feature type="compositionally biased region" description="Basic and acidic residues" evidence="1">
    <location>
        <begin position="90"/>
        <end position="104"/>
    </location>
</feature>
<feature type="compositionally biased region" description="Polar residues" evidence="1">
    <location>
        <begin position="425"/>
        <end position="437"/>
    </location>
</feature>